<evidence type="ECO:0000313" key="3">
    <source>
        <dbReference type="EMBL" id="KAJ4349435.1"/>
    </source>
</evidence>
<feature type="domain" description="CCHC-type" evidence="2">
    <location>
        <begin position="90"/>
        <end position="106"/>
    </location>
</feature>
<dbReference type="AlphaFoldDB" id="A0A9W8XFJ6"/>
<keyword evidence="4" id="KW-1185">Reference proteome</keyword>
<feature type="region of interest" description="Disordered" evidence="1">
    <location>
        <begin position="1"/>
        <end position="82"/>
    </location>
</feature>
<dbReference type="GO" id="GO:0008270">
    <property type="term" value="F:zinc ion binding"/>
    <property type="evidence" value="ECO:0007669"/>
    <property type="project" value="InterPro"/>
</dbReference>
<dbReference type="OrthoDB" id="3789666at2759"/>
<evidence type="ECO:0000313" key="4">
    <source>
        <dbReference type="Proteomes" id="UP001140513"/>
    </source>
</evidence>
<dbReference type="Proteomes" id="UP001140513">
    <property type="component" value="Unassembled WGS sequence"/>
</dbReference>
<gene>
    <name evidence="3" type="ORF">N0V89_008050</name>
</gene>
<name>A0A9W8XFJ6_9PLEO</name>
<proteinExistence type="predicted"/>
<evidence type="ECO:0000259" key="2">
    <source>
        <dbReference type="SMART" id="SM00343"/>
    </source>
</evidence>
<dbReference type="RefSeq" id="XP_056068365.1">
    <property type="nucleotide sequence ID" value="XM_056216809.1"/>
</dbReference>
<feature type="compositionally biased region" description="Polar residues" evidence="1">
    <location>
        <begin position="67"/>
        <end position="77"/>
    </location>
</feature>
<sequence>MGKRGRGRVDPDRQWNNQDPQPWNSNSQNKGNNNRGKRIGGQNGQGRNTPWDNQNPNQKYKQKNQKTSNHQFNQRLNSSQSQHQVQKSVQCERCEKQGHTESICTAKEIPVDSRCPCGNEFHYLSQCPYKGNMFKRDDEIAKKEGKFCTWCKDTGDGRHSFDECTKANEFKLNIRRIQREAYDVLDFCWHCGNFDHKTKACTKAQAQLDRDLWAAKIGEVIEEWKKYSNATIRTAYFDNEWDQQMSDVRDRRSPPLAVHYPWCIMCEVFGHVTGEKVGGCEMEKFEDRCPPEHRIQLTGARSFIPRGFTKPPAQIKNSLVVRDSTQDYTVCSTAGCNKTLGPWTLPMPPLGQTIICPSCSTSQYHPNFQQPAQLGQLDVVKDILQVVLGSKASGDKAKAKVHPDILAMYEKRPSLRLQWSLAHRQKLGYVGAHDAHSYRYTDGSRQGAWSPVMWEDGRYFNADWQGGGNYQEYFPAITFQITRRMWADAENDALPINRVGRQGLIPKCTGCHAPILVLDDEDDVVMCDTAWANTLGEGTGKGYYRLVDGSYNPQQCECLWMIGQRGVVGWENGRTGEWVGLDNH</sequence>
<feature type="compositionally biased region" description="Low complexity" evidence="1">
    <location>
        <begin position="24"/>
        <end position="34"/>
    </location>
</feature>
<protein>
    <recommendedName>
        <fullName evidence="2">CCHC-type domain-containing protein</fullName>
    </recommendedName>
</protein>
<feature type="compositionally biased region" description="Low complexity" evidence="1">
    <location>
        <begin position="45"/>
        <end position="59"/>
    </location>
</feature>
<feature type="domain" description="CCHC-type" evidence="2">
    <location>
        <begin position="114"/>
        <end position="129"/>
    </location>
</feature>
<organism evidence="3 4">
    <name type="scientific">Didymosphaeria variabile</name>
    <dbReference type="NCBI Taxonomy" id="1932322"/>
    <lineage>
        <taxon>Eukaryota</taxon>
        <taxon>Fungi</taxon>
        <taxon>Dikarya</taxon>
        <taxon>Ascomycota</taxon>
        <taxon>Pezizomycotina</taxon>
        <taxon>Dothideomycetes</taxon>
        <taxon>Pleosporomycetidae</taxon>
        <taxon>Pleosporales</taxon>
        <taxon>Massarineae</taxon>
        <taxon>Didymosphaeriaceae</taxon>
        <taxon>Didymosphaeria</taxon>
    </lineage>
</organism>
<feature type="domain" description="CCHC-type" evidence="2">
    <location>
        <begin position="187"/>
        <end position="203"/>
    </location>
</feature>
<evidence type="ECO:0000256" key="1">
    <source>
        <dbReference type="SAM" id="MobiDB-lite"/>
    </source>
</evidence>
<dbReference type="InterPro" id="IPR001878">
    <property type="entry name" value="Znf_CCHC"/>
</dbReference>
<dbReference type="SMART" id="SM00343">
    <property type="entry name" value="ZnF_C2HC"/>
    <property type="match status" value="3"/>
</dbReference>
<comment type="caution">
    <text evidence="3">The sequence shown here is derived from an EMBL/GenBank/DDBJ whole genome shotgun (WGS) entry which is preliminary data.</text>
</comment>
<dbReference type="GeneID" id="80911580"/>
<accession>A0A9W8XFJ6</accession>
<feature type="compositionally biased region" description="Polar residues" evidence="1">
    <location>
        <begin position="14"/>
        <end position="23"/>
    </location>
</feature>
<dbReference type="GO" id="GO:0003676">
    <property type="term" value="F:nucleic acid binding"/>
    <property type="evidence" value="ECO:0007669"/>
    <property type="project" value="InterPro"/>
</dbReference>
<dbReference type="EMBL" id="JAPEUX010000006">
    <property type="protein sequence ID" value="KAJ4349435.1"/>
    <property type="molecule type" value="Genomic_DNA"/>
</dbReference>
<reference evidence="3" key="1">
    <citation type="submission" date="2022-10" db="EMBL/GenBank/DDBJ databases">
        <title>Tapping the CABI collections for fungal endophytes: first genome assemblies for Collariella, Neodidymelliopsis, Ascochyta clinopodiicola, Didymella pomorum, Didymosphaeria variabile, Neocosmospora piperis and Neocucurbitaria cava.</title>
        <authorList>
            <person name="Hill R."/>
        </authorList>
    </citation>
    <scope>NUCLEOTIDE SEQUENCE</scope>
    <source>
        <strain evidence="3">IMI 356815</strain>
    </source>
</reference>